<protein>
    <submittedName>
        <fullName evidence="1">DUF2971 domain-containing protein</fullName>
    </submittedName>
</protein>
<dbReference type="RefSeq" id="WP_128519215.1">
    <property type="nucleotide sequence ID" value="NZ_RJQC01000001.1"/>
</dbReference>
<gene>
    <name evidence="1" type="ORF">EDX97_00215</name>
</gene>
<accession>A0A3N0I213</accession>
<organism evidence="1 2">
    <name type="scientific">Absicoccus porci</name>
    <dbReference type="NCBI Taxonomy" id="2486576"/>
    <lineage>
        <taxon>Bacteria</taxon>
        <taxon>Bacillati</taxon>
        <taxon>Bacillota</taxon>
        <taxon>Erysipelotrichia</taxon>
        <taxon>Erysipelotrichales</taxon>
        <taxon>Erysipelotrichaceae</taxon>
        <taxon>Absicoccus</taxon>
    </lineage>
</organism>
<comment type="caution">
    <text evidence="1">The sequence shown here is derived from an EMBL/GenBank/DDBJ whole genome shotgun (WGS) entry which is preliminary data.</text>
</comment>
<proteinExistence type="predicted"/>
<sequence>MNKNDYDPWGIKNLDPPEYLFHYTTVESLALILKSHSIKFSPLTNLDDLEEAKFNDLKKIGNYCFVSSWTNEEKESIPMWKMYTGKDNGVRIKMKSRPFKLYEDELNDNSFFKTLIPFHLLKEQNIFCKQYQGGEGPFKVIYTDDENCLYPKLIEQGKNELYFGIGEIGKYKRTAWKFQKEYRYILNIFPMNMNVFPDDKNQINQFMKKINIELNQAIRGAMEDSLEESNQKSFYLKISDDAYENIEITLSPFISDGNRAIVDVLKEKYAPNMKIKESDLFEKIR</sequence>
<reference evidence="1 2" key="1">
    <citation type="submission" date="2018-11" db="EMBL/GenBank/DDBJ databases">
        <title>Clostridium sp. nov., a member of the family Erysipelotrichaceae isolated from pig faeces.</title>
        <authorList>
            <person name="Chang Y.-H."/>
        </authorList>
    </citation>
    <scope>NUCLEOTIDE SEQUENCE [LARGE SCALE GENOMIC DNA]</scope>
    <source>
        <strain evidence="1 2">YH-panp20</strain>
    </source>
</reference>
<evidence type="ECO:0000313" key="2">
    <source>
        <dbReference type="Proteomes" id="UP000276568"/>
    </source>
</evidence>
<dbReference type="AlphaFoldDB" id="A0A3N0I213"/>
<dbReference type="OrthoDB" id="1234596at2"/>
<dbReference type="EMBL" id="RJQC01000001">
    <property type="protein sequence ID" value="RNM31034.1"/>
    <property type="molecule type" value="Genomic_DNA"/>
</dbReference>
<dbReference type="Proteomes" id="UP000276568">
    <property type="component" value="Unassembled WGS sequence"/>
</dbReference>
<keyword evidence="2" id="KW-1185">Reference proteome</keyword>
<name>A0A3N0I213_9FIRM</name>
<evidence type="ECO:0000313" key="1">
    <source>
        <dbReference type="EMBL" id="RNM31034.1"/>
    </source>
</evidence>